<evidence type="ECO:0000256" key="1">
    <source>
        <dbReference type="SAM" id="MobiDB-lite"/>
    </source>
</evidence>
<dbReference type="Gene3D" id="1.10.10.60">
    <property type="entry name" value="Homeodomain-like"/>
    <property type="match status" value="1"/>
</dbReference>
<proteinExistence type="predicted"/>
<sequence length="325" mass="35756">MNKPPDRVSGAHADAGECHRSCLACQARQEIGPARENGWPAMTKCGDSRMMNVVSTDKVPATERFAFWRGVSSKAWMPKDARCEAHPAARFRAQVAIGEMGPVQWTLLTTTPRSSLPLPPRDLHDLTSVRMPGDRGIGALSSRILPQLARHLPKLSDAETSRLSTLTLDVLTLALADALGTEGLVPPHARQRALTARIHAFIHDNLGDPRLTPGTIAAAHHISRSHLHRLFRRQGRTVAGHIRERRLERCRRDHAPEPGLRLLRALHTDAHHGRASYGGAQRPRRRADSGHVRTAGRPRSAPAPSRRAEPRRGARLREPVPAATP</sequence>
<reference evidence="3 4" key="1">
    <citation type="submission" date="2020-03" db="EMBL/GenBank/DDBJ databases">
        <title>WGS of actinomycetes isolated from Thailand.</title>
        <authorList>
            <person name="Thawai C."/>
        </authorList>
    </citation>
    <scope>NUCLEOTIDE SEQUENCE [LARGE SCALE GENOMIC DNA]</scope>
    <source>
        <strain evidence="3 4">FMUSA5-5</strain>
    </source>
</reference>
<name>A0ABX1BBD9_9ACTN</name>
<dbReference type="PROSITE" id="PS01124">
    <property type="entry name" value="HTH_ARAC_FAMILY_2"/>
    <property type="match status" value="1"/>
</dbReference>
<organism evidence="3 4">
    <name type="scientific">Nonomuraea composti</name>
    <dbReference type="NCBI Taxonomy" id="2720023"/>
    <lineage>
        <taxon>Bacteria</taxon>
        <taxon>Bacillati</taxon>
        <taxon>Actinomycetota</taxon>
        <taxon>Actinomycetes</taxon>
        <taxon>Streptosporangiales</taxon>
        <taxon>Streptosporangiaceae</taxon>
        <taxon>Nonomuraea</taxon>
    </lineage>
</organism>
<evidence type="ECO:0000313" key="4">
    <source>
        <dbReference type="Proteomes" id="UP000696294"/>
    </source>
</evidence>
<dbReference type="InterPro" id="IPR018060">
    <property type="entry name" value="HTH_AraC"/>
</dbReference>
<feature type="domain" description="HTH araC/xylS-type" evidence="2">
    <location>
        <begin position="196"/>
        <end position="252"/>
    </location>
</feature>
<protein>
    <recommendedName>
        <fullName evidence="2">HTH araC/xylS-type domain-containing protein</fullName>
    </recommendedName>
</protein>
<feature type="compositionally biased region" description="Basic and acidic residues" evidence="1">
    <location>
        <begin position="306"/>
        <end position="318"/>
    </location>
</feature>
<dbReference type="Proteomes" id="UP000696294">
    <property type="component" value="Unassembled WGS sequence"/>
</dbReference>
<accession>A0ABX1BBD9</accession>
<evidence type="ECO:0000313" key="3">
    <source>
        <dbReference type="EMBL" id="NJP93091.1"/>
    </source>
</evidence>
<keyword evidence="4" id="KW-1185">Reference proteome</keyword>
<dbReference type="RefSeq" id="WP_168012903.1">
    <property type="nucleotide sequence ID" value="NZ_JAATEP010000020.1"/>
</dbReference>
<comment type="caution">
    <text evidence="3">The sequence shown here is derived from an EMBL/GenBank/DDBJ whole genome shotgun (WGS) entry which is preliminary data.</text>
</comment>
<dbReference type="EMBL" id="JAATEP010000020">
    <property type="protein sequence ID" value="NJP93091.1"/>
    <property type="molecule type" value="Genomic_DNA"/>
</dbReference>
<gene>
    <name evidence="3" type="ORF">HCN51_27190</name>
</gene>
<evidence type="ECO:0000259" key="2">
    <source>
        <dbReference type="PROSITE" id="PS01124"/>
    </source>
</evidence>
<feature type="compositionally biased region" description="Low complexity" evidence="1">
    <location>
        <begin position="295"/>
        <end position="305"/>
    </location>
</feature>
<feature type="region of interest" description="Disordered" evidence="1">
    <location>
        <begin position="271"/>
        <end position="325"/>
    </location>
</feature>